<feature type="binding site" evidence="2">
    <location>
        <position position="69"/>
    </location>
    <ligand>
        <name>substrate</name>
    </ligand>
</feature>
<dbReference type="Gene3D" id="3.40.1180.10">
    <property type="entry name" value="Decaprenyl diphosphate synthase-like"/>
    <property type="match status" value="1"/>
</dbReference>
<evidence type="ECO:0000313" key="5">
    <source>
        <dbReference type="Proteomes" id="UP001374803"/>
    </source>
</evidence>
<comment type="similarity">
    <text evidence="2">Belongs to the UPP synthase family.</text>
</comment>
<comment type="subunit">
    <text evidence="2">Homodimer.</text>
</comment>
<feature type="binding site" evidence="2">
    <location>
        <position position="205"/>
    </location>
    <ligand>
        <name>Mg(2+)</name>
        <dbReference type="ChEBI" id="CHEBI:18420"/>
    </ligand>
</feature>
<evidence type="ECO:0000256" key="2">
    <source>
        <dbReference type="HAMAP-Rule" id="MF_01139"/>
    </source>
</evidence>
<dbReference type="HAMAP" id="MF_01139">
    <property type="entry name" value="ISPT"/>
    <property type="match status" value="1"/>
</dbReference>
<dbReference type="InterPro" id="IPR018520">
    <property type="entry name" value="UPP_synth-like_CS"/>
</dbReference>
<feature type="active site" evidence="2">
    <location>
        <position position="18"/>
    </location>
</feature>
<feature type="binding site" evidence="2">
    <location>
        <position position="23"/>
    </location>
    <ligand>
        <name>substrate</name>
    </ligand>
</feature>
<keyword evidence="1 2" id="KW-0808">Transferase</keyword>
<evidence type="ECO:0000256" key="3">
    <source>
        <dbReference type="SAM" id="MobiDB-lite"/>
    </source>
</evidence>
<gene>
    <name evidence="4" type="primary">uppS</name>
    <name evidence="4" type="ORF">LVJ94_40415</name>
</gene>
<keyword evidence="2" id="KW-0460">Magnesium</keyword>
<dbReference type="EMBL" id="CP089983">
    <property type="protein sequence ID" value="WXB03159.1"/>
    <property type="molecule type" value="Genomic_DNA"/>
</dbReference>
<protein>
    <recommendedName>
        <fullName evidence="2">Isoprenyl transferase</fullName>
        <ecNumber evidence="2">2.5.1.-</ecNumber>
    </recommendedName>
</protein>
<feature type="binding site" evidence="2">
    <location>
        <position position="18"/>
    </location>
    <ligand>
        <name>Mg(2+)</name>
        <dbReference type="ChEBI" id="CHEBI:18420"/>
    </ligand>
</feature>
<dbReference type="InterPro" id="IPR036424">
    <property type="entry name" value="UPP_synth-like_sf"/>
</dbReference>
<proteinExistence type="inferred from homology"/>
<reference evidence="4" key="1">
    <citation type="submission" date="2021-12" db="EMBL/GenBank/DDBJ databases">
        <title>Discovery of the Pendulisporaceae a myxobacterial family with distinct sporulation behavior and unique specialized metabolism.</title>
        <authorList>
            <person name="Garcia R."/>
            <person name="Popoff A."/>
            <person name="Bader C.D."/>
            <person name="Loehr J."/>
            <person name="Walesch S."/>
            <person name="Walt C."/>
            <person name="Boldt J."/>
            <person name="Bunk B."/>
            <person name="Haeckl F.J.F.P.J."/>
            <person name="Gunesch A.P."/>
            <person name="Birkelbach J."/>
            <person name="Nuebel U."/>
            <person name="Pietschmann T."/>
            <person name="Bach T."/>
            <person name="Mueller R."/>
        </authorList>
    </citation>
    <scope>NUCLEOTIDE SEQUENCE</scope>
    <source>
        <strain evidence="4">MSr11367</strain>
    </source>
</reference>
<comment type="caution">
    <text evidence="2">Lacks conserved residue(s) required for the propagation of feature annotation.</text>
</comment>
<dbReference type="NCBIfam" id="TIGR00055">
    <property type="entry name" value="uppS"/>
    <property type="match status" value="1"/>
</dbReference>
<dbReference type="PANTHER" id="PTHR10291:SF0">
    <property type="entry name" value="DEHYDRODOLICHYL DIPHOSPHATE SYNTHASE 2"/>
    <property type="match status" value="1"/>
</dbReference>
<dbReference type="PROSITE" id="PS01066">
    <property type="entry name" value="UPP_SYNTHASE"/>
    <property type="match status" value="1"/>
</dbReference>
<feature type="binding site" evidence="2">
    <location>
        <begin position="19"/>
        <end position="22"/>
    </location>
    <ligand>
        <name>substrate</name>
    </ligand>
</feature>
<keyword evidence="2" id="KW-0479">Metal-binding</keyword>
<feature type="binding site" evidence="2">
    <location>
        <position position="67"/>
    </location>
    <ligand>
        <name>substrate</name>
    </ligand>
</feature>
<feature type="binding site" evidence="2">
    <location>
        <begin position="192"/>
        <end position="194"/>
    </location>
    <ligand>
        <name>substrate</name>
    </ligand>
</feature>
<dbReference type="Pfam" id="PF01255">
    <property type="entry name" value="Prenyltransf"/>
    <property type="match status" value="1"/>
</dbReference>
<evidence type="ECO:0000313" key="4">
    <source>
        <dbReference type="EMBL" id="WXB03159.1"/>
    </source>
</evidence>
<sequence length="282" mass="31147">MTLVEARNLPSHVGIIMDGNGRWAQQRNLSRVRGHKEGSHAARRIIRAARRLGLRALTLYAFSEQNWARPEDEVDALMELLREFLLSEREEILENGIRLNAVGNLGRLPGLVRAVLDPLRRESKENHEMTLTLALSYGGREEIVNAARELARKVAAGTLAPEDVTEQALHGLMPSLQVGDPDLIIRTSGERRISNFLLYGLAYSELHFADVLWPDFSVEDFYQAIASYQARERRYGLTGSQIEHLSLGPQHPANGTSAGSGTASQAGLGRPADRAEAARIAV</sequence>
<accession>A0ABZ2KWT0</accession>
<organism evidence="4 5">
    <name type="scientific">Pendulispora rubella</name>
    <dbReference type="NCBI Taxonomy" id="2741070"/>
    <lineage>
        <taxon>Bacteria</taxon>
        <taxon>Pseudomonadati</taxon>
        <taxon>Myxococcota</taxon>
        <taxon>Myxococcia</taxon>
        <taxon>Myxococcales</taxon>
        <taxon>Sorangiineae</taxon>
        <taxon>Pendulisporaceae</taxon>
        <taxon>Pendulispora</taxon>
    </lineage>
</organism>
<feature type="active site" description="Proton acceptor" evidence="2">
    <location>
        <position position="66"/>
    </location>
</feature>
<dbReference type="CDD" id="cd00475">
    <property type="entry name" value="Cis_IPPS"/>
    <property type="match status" value="1"/>
</dbReference>
<feature type="binding site" evidence="2">
    <location>
        <position position="31"/>
    </location>
    <ligand>
        <name>substrate</name>
    </ligand>
</feature>
<evidence type="ECO:0000256" key="1">
    <source>
        <dbReference type="ARBA" id="ARBA00022679"/>
    </source>
</evidence>
<dbReference type="InterPro" id="IPR001441">
    <property type="entry name" value="UPP_synth-like"/>
</dbReference>
<dbReference type="EC" id="2.5.1.-" evidence="2"/>
<dbReference type="PANTHER" id="PTHR10291">
    <property type="entry name" value="DEHYDRODOLICHYL DIPHOSPHATE SYNTHASE FAMILY MEMBER"/>
    <property type="match status" value="1"/>
</dbReference>
<feature type="binding site" evidence="2">
    <location>
        <position position="35"/>
    </location>
    <ligand>
        <name>substrate</name>
    </ligand>
</feature>
<comment type="function">
    <text evidence="2">Catalyzes the condensation of isopentenyl diphosphate (IPP) with allylic pyrophosphates generating different type of terpenoids.</text>
</comment>
<feature type="binding site" evidence="2">
    <location>
        <position position="186"/>
    </location>
    <ligand>
        <name>substrate</name>
    </ligand>
</feature>
<name>A0ABZ2KWT0_9BACT</name>
<comment type="cofactor">
    <cofactor evidence="2">
        <name>Mg(2+)</name>
        <dbReference type="ChEBI" id="CHEBI:18420"/>
    </cofactor>
    <text evidence="2">Binds 2 magnesium ions per subunit.</text>
</comment>
<dbReference type="Proteomes" id="UP001374803">
    <property type="component" value="Chromosome"/>
</dbReference>
<dbReference type="RefSeq" id="WP_394832786.1">
    <property type="nucleotide sequence ID" value="NZ_CP089929.1"/>
</dbReference>
<dbReference type="SUPFAM" id="SSF64005">
    <property type="entry name" value="Undecaprenyl diphosphate synthase"/>
    <property type="match status" value="1"/>
</dbReference>
<feature type="region of interest" description="Disordered" evidence="3">
    <location>
        <begin position="244"/>
        <end position="273"/>
    </location>
</feature>
<feature type="compositionally biased region" description="Polar residues" evidence="3">
    <location>
        <begin position="253"/>
        <end position="265"/>
    </location>
</feature>
<dbReference type="GO" id="GO:0016740">
    <property type="term" value="F:transferase activity"/>
    <property type="evidence" value="ECO:0007669"/>
    <property type="project" value="UniProtKB-KW"/>
</dbReference>
<keyword evidence="5" id="KW-1185">Reference proteome</keyword>